<organism evidence="1 2">
    <name type="scientific">Bos mutus</name>
    <name type="common">wild yak</name>
    <dbReference type="NCBI Taxonomy" id="72004"/>
    <lineage>
        <taxon>Eukaryota</taxon>
        <taxon>Metazoa</taxon>
        <taxon>Chordata</taxon>
        <taxon>Craniata</taxon>
        <taxon>Vertebrata</taxon>
        <taxon>Euteleostomi</taxon>
        <taxon>Mammalia</taxon>
        <taxon>Eutheria</taxon>
        <taxon>Laurasiatheria</taxon>
        <taxon>Artiodactyla</taxon>
        <taxon>Ruminantia</taxon>
        <taxon>Pecora</taxon>
        <taxon>Bovidae</taxon>
        <taxon>Bovinae</taxon>
        <taxon>Bos</taxon>
    </lineage>
</organism>
<evidence type="ECO:0000313" key="1">
    <source>
        <dbReference type="EMBL" id="ELR45963.1"/>
    </source>
</evidence>
<reference evidence="1 2" key="1">
    <citation type="journal article" date="2012" name="Nat. Genet.">
        <title>The yak genome and adaptation to life at high altitude.</title>
        <authorList>
            <person name="Qiu Q."/>
            <person name="Zhang G."/>
            <person name="Ma T."/>
            <person name="Qian W."/>
            <person name="Wang J."/>
            <person name="Ye Z."/>
            <person name="Cao C."/>
            <person name="Hu Q."/>
            <person name="Kim J."/>
            <person name="Larkin D.M."/>
            <person name="Auvil L."/>
            <person name="Capitanu B."/>
            <person name="Ma J."/>
            <person name="Lewin H.A."/>
            <person name="Qian X."/>
            <person name="Lang Y."/>
            <person name="Zhou R."/>
            <person name="Wang L."/>
            <person name="Wang K."/>
            <person name="Xia J."/>
            <person name="Liao S."/>
            <person name="Pan S."/>
            <person name="Lu X."/>
            <person name="Hou H."/>
            <person name="Wang Y."/>
            <person name="Zang X."/>
            <person name="Yin Y."/>
            <person name="Ma H."/>
            <person name="Zhang J."/>
            <person name="Wang Z."/>
            <person name="Zhang Y."/>
            <person name="Zhang D."/>
            <person name="Yonezawa T."/>
            <person name="Hasegawa M."/>
            <person name="Zhong Y."/>
            <person name="Liu W."/>
            <person name="Zhang Y."/>
            <person name="Huang Z."/>
            <person name="Zhang S."/>
            <person name="Long R."/>
            <person name="Yang H."/>
            <person name="Wang J."/>
            <person name="Lenstra J.A."/>
            <person name="Cooper D.N."/>
            <person name="Wu Y."/>
            <person name="Wang J."/>
            <person name="Shi P."/>
            <person name="Wang J."/>
            <person name="Liu J."/>
        </authorList>
    </citation>
    <scope>NUCLEOTIDE SEQUENCE [LARGE SCALE GENOMIC DNA]</scope>
    <source>
        <strain evidence="2">yakQH1</strain>
    </source>
</reference>
<accession>L8HQ24</accession>
<proteinExistence type="predicted"/>
<dbReference type="Proteomes" id="UP000011080">
    <property type="component" value="Unassembled WGS sequence"/>
</dbReference>
<name>L8HQ24_9CETA</name>
<sequence>MHEPAKSGGHVEKGMPVDVHMGGKVHGFARGGIWAATNPMLDQVNTSLDHVEERNEHLPDRLQSA</sequence>
<gene>
    <name evidence="1" type="ORF">M91_02666</name>
</gene>
<dbReference type="AlphaFoldDB" id="L8HQ24"/>
<protein>
    <submittedName>
        <fullName evidence="1">Uncharacterized protein</fullName>
    </submittedName>
</protein>
<evidence type="ECO:0000313" key="2">
    <source>
        <dbReference type="Proteomes" id="UP000011080"/>
    </source>
</evidence>
<dbReference type="Pfam" id="PF03670">
    <property type="entry name" value="UPF0184"/>
    <property type="match status" value="1"/>
</dbReference>
<dbReference type="EMBL" id="JH883748">
    <property type="protein sequence ID" value="ELR45963.1"/>
    <property type="molecule type" value="Genomic_DNA"/>
</dbReference>